<organism evidence="2 3">
    <name type="scientific">Pullulanibacillus pueri</name>
    <dbReference type="NCBI Taxonomy" id="1437324"/>
    <lineage>
        <taxon>Bacteria</taxon>
        <taxon>Bacillati</taxon>
        <taxon>Bacillota</taxon>
        <taxon>Bacilli</taxon>
        <taxon>Bacillales</taxon>
        <taxon>Sporolactobacillaceae</taxon>
        <taxon>Pullulanibacillus</taxon>
    </lineage>
</organism>
<sequence>MPHKYLSRVTLAFMVLLLFVPPVAHAKQEKQIFLILTEIQENVSVKNWDAAEQYAEKLERHYKDKQWKYQLMGDKEEYETAANDIQQIKAAIAVKDHKQATILLTHLRTLLKQIYKM</sequence>
<comment type="caution">
    <text evidence="2">The sequence shown here is derived from an EMBL/GenBank/DDBJ whole genome shotgun (WGS) entry which is preliminary data.</text>
</comment>
<keyword evidence="1" id="KW-0732">Signal</keyword>
<gene>
    <name evidence="2" type="ORF">GCM10007096_12810</name>
</gene>
<evidence type="ECO:0000313" key="3">
    <source>
        <dbReference type="Proteomes" id="UP000656813"/>
    </source>
</evidence>
<dbReference type="EMBL" id="BMFV01000007">
    <property type="protein sequence ID" value="GGH78814.1"/>
    <property type="molecule type" value="Genomic_DNA"/>
</dbReference>
<protein>
    <recommendedName>
        <fullName evidence="4">DUF4363 family protein</fullName>
    </recommendedName>
</protein>
<reference evidence="2" key="1">
    <citation type="journal article" date="2014" name="Int. J. Syst. Evol. Microbiol.">
        <title>Complete genome sequence of Corynebacterium casei LMG S-19264T (=DSM 44701T), isolated from a smear-ripened cheese.</title>
        <authorList>
            <consortium name="US DOE Joint Genome Institute (JGI-PGF)"/>
            <person name="Walter F."/>
            <person name="Albersmeier A."/>
            <person name="Kalinowski J."/>
            <person name="Ruckert C."/>
        </authorList>
    </citation>
    <scope>NUCLEOTIDE SEQUENCE</scope>
    <source>
        <strain evidence="2">CGMCC 1.12777</strain>
    </source>
</reference>
<dbReference type="AlphaFoldDB" id="A0A8J3ELC3"/>
<evidence type="ECO:0000256" key="1">
    <source>
        <dbReference type="SAM" id="SignalP"/>
    </source>
</evidence>
<feature type="chain" id="PRO_5035157907" description="DUF4363 family protein" evidence="1">
    <location>
        <begin position="27"/>
        <end position="117"/>
    </location>
</feature>
<dbReference type="Pfam" id="PF14276">
    <property type="entry name" value="DUF4363"/>
    <property type="match status" value="1"/>
</dbReference>
<dbReference type="Proteomes" id="UP000656813">
    <property type="component" value="Unassembled WGS sequence"/>
</dbReference>
<proteinExistence type="predicted"/>
<dbReference type="InterPro" id="IPR025373">
    <property type="entry name" value="DUF4363"/>
</dbReference>
<reference evidence="2" key="2">
    <citation type="submission" date="2020-09" db="EMBL/GenBank/DDBJ databases">
        <authorList>
            <person name="Sun Q."/>
            <person name="Zhou Y."/>
        </authorList>
    </citation>
    <scope>NUCLEOTIDE SEQUENCE</scope>
    <source>
        <strain evidence="2">CGMCC 1.12777</strain>
    </source>
</reference>
<name>A0A8J3ELC3_9BACL</name>
<evidence type="ECO:0008006" key="4">
    <source>
        <dbReference type="Google" id="ProtNLM"/>
    </source>
</evidence>
<dbReference type="RefSeq" id="WP_188496573.1">
    <property type="nucleotide sequence ID" value="NZ_BMFV01000007.1"/>
</dbReference>
<evidence type="ECO:0000313" key="2">
    <source>
        <dbReference type="EMBL" id="GGH78814.1"/>
    </source>
</evidence>
<accession>A0A8J3ELC3</accession>
<feature type="signal peptide" evidence="1">
    <location>
        <begin position="1"/>
        <end position="26"/>
    </location>
</feature>
<keyword evidence="3" id="KW-1185">Reference proteome</keyword>